<dbReference type="Proteomes" id="UP001519344">
    <property type="component" value="Unassembled WGS sequence"/>
</dbReference>
<sequence>MKKWQKMLGMTMALTLALTAVPVTAKVEAAATSVTPALAKTPGKNNPLFTQKFGADPFAMVYNGRVYVYMTNDI</sequence>
<dbReference type="Gene3D" id="2.115.10.20">
    <property type="entry name" value="Glycosyl hydrolase domain, family 43"/>
    <property type="match status" value="1"/>
</dbReference>
<comment type="caution">
    <text evidence="2">The sequence shown here is derived from an EMBL/GenBank/DDBJ whole genome shotgun (WGS) entry which is preliminary data.</text>
</comment>
<accession>A0ABS4IB16</accession>
<name>A0ABS4IB16_9BACL</name>
<feature type="signal peptide" evidence="1">
    <location>
        <begin position="1"/>
        <end position="25"/>
    </location>
</feature>
<evidence type="ECO:0000313" key="3">
    <source>
        <dbReference type="Proteomes" id="UP001519344"/>
    </source>
</evidence>
<keyword evidence="1" id="KW-0732">Signal</keyword>
<dbReference type="EMBL" id="JAGGKV010000050">
    <property type="protein sequence ID" value="MBP1967880.1"/>
    <property type="molecule type" value="Genomic_DNA"/>
</dbReference>
<feature type="chain" id="PRO_5047408354" evidence="1">
    <location>
        <begin position="26"/>
        <end position="74"/>
    </location>
</feature>
<proteinExistence type="predicted"/>
<evidence type="ECO:0000256" key="1">
    <source>
        <dbReference type="SAM" id="SignalP"/>
    </source>
</evidence>
<feature type="non-terminal residue" evidence="2">
    <location>
        <position position="74"/>
    </location>
</feature>
<evidence type="ECO:0000313" key="2">
    <source>
        <dbReference type="EMBL" id="MBP1967880.1"/>
    </source>
</evidence>
<organism evidence="2 3">
    <name type="scientific">Paenibacillus aceris</name>
    <dbReference type="NCBI Taxonomy" id="869555"/>
    <lineage>
        <taxon>Bacteria</taxon>
        <taxon>Bacillati</taxon>
        <taxon>Bacillota</taxon>
        <taxon>Bacilli</taxon>
        <taxon>Bacillales</taxon>
        <taxon>Paenibacillaceae</taxon>
        <taxon>Paenibacillus</taxon>
    </lineage>
</organism>
<gene>
    <name evidence="2" type="ORF">J2Z65_007185</name>
</gene>
<keyword evidence="3" id="KW-1185">Reference proteome</keyword>
<dbReference type="InterPro" id="IPR023296">
    <property type="entry name" value="Glyco_hydro_beta-prop_sf"/>
</dbReference>
<protein>
    <submittedName>
        <fullName evidence="2">ABC-type phosphate transport system substrate-binding protein</fullName>
    </submittedName>
</protein>
<reference evidence="2 3" key="1">
    <citation type="submission" date="2021-03" db="EMBL/GenBank/DDBJ databases">
        <title>Genomic Encyclopedia of Type Strains, Phase IV (KMG-IV): sequencing the most valuable type-strain genomes for metagenomic binning, comparative biology and taxonomic classification.</title>
        <authorList>
            <person name="Goeker M."/>
        </authorList>
    </citation>
    <scope>NUCLEOTIDE SEQUENCE [LARGE SCALE GENOMIC DNA]</scope>
    <source>
        <strain evidence="2 3">DSM 24950</strain>
    </source>
</reference>